<dbReference type="AlphaFoldDB" id="A0A2H5F2Y6"/>
<reference evidence="2 3" key="1">
    <citation type="journal article" date="2013" name="Antonie Van Leeuwenhoek">
        <title>Paracoccus zhejiangensis sp. nov., isolated from activated sludge in wastewater-treatment system.</title>
        <authorList>
            <person name="Wu Z.G."/>
            <person name="Zhang D.F."/>
            <person name="Liu Y.L."/>
            <person name="Wang F."/>
            <person name="Jiang X."/>
            <person name="Li C."/>
            <person name="Li S.P."/>
            <person name="Hong Q."/>
            <person name="Li W.J."/>
        </authorList>
    </citation>
    <scope>NUCLEOTIDE SEQUENCE [LARGE SCALE GENOMIC DNA]</scope>
    <source>
        <strain evidence="2 3">J6</strain>
    </source>
</reference>
<dbReference type="Proteomes" id="UP000234530">
    <property type="component" value="Chromosome"/>
</dbReference>
<sequence length="134" mass="14423">MAGRIGSWLAALVLALSGAAALAETAPDWQAAPVRLMMVDQQGCVYCAAWDAEIGPGFGRSAEGRTAPLLRVDIDGPWPDGIVLDRSPSMTPTFILLKRGVELGRVEGYVGDTYFYPVLAEMMREAGVPVRQDR</sequence>
<proteinExistence type="predicted"/>
<organism evidence="2 3">
    <name type="scientific">Paracoccus zhejiangensis</name>
    <dbReference type="NCBI Taxonomy" id="1077935"/>
    <lineage>
        <taxon>Bacteria</taxon>
        <taxon>Pseudomonadati</taxon>
        <taxon>Pseudomonadota</taxon>
        <taxon>Alphaproteobacteria</taxon>
        <taxon>Rhodobacterales</taxon>
        <taxon>Paracoccaceae</taxon>
        <taxon>Paracoccus</taxon>
    </lineage>
</organism>
<protein>
    <submittedName>
        <fullName evidence="2">SoxS protein</fullName>
    </submittedName>
</protein>
<dbReference type="RefSeq" id="WP_101753883.1">
    <property type="nucleotide sequence ID" value="NZ_CP025430.1"/>
</dbReference>
<dbReference type="EMBL" id="CP025430">
    <property type="protein sequence ID" value="AUH65905.1"/>
    <property type="molecule type" value="Genomic_DNA"/>
</dbReference>
<feature type="chain" id="PRO_5014170337" evidence="1">
    <location>
        <begin position="24"/>
        <end position="134"/>
    </location>
</feature>
<dbReference type="Gene3D" id="3.40.30.10">
    <property type="entry name" value="Glutaredoxin"/>
    <property type="match status" value="1"/>
</dbReference>
<keyword evidence="1" id="KW-0732">Signal</keyword>
<dbReference type="OrthoDB" id="7362982at2"/>
<accession>A0A2H5F2Y6</accession>
<gene>
    <name evidence="2" type="ORF">CX676_18500</name>
</gene>
<keyword evidence="3" id="KW-1185">Reference proteome</keyword>
<evidence type="ECO:0000313" key="2">
    <source>
        <dbReference type="EMBL" id="AUH65905.1"/>
    </source>
</evidence>
<evidence type="ECO:0000313" key="3">
    <source>
        <dbReference type="Proteomes" id="UP000234530"/>
    </source>
</evidence>
<feature type="signal peptide" evidence="1">
    <location>
        <begin position="1"/>
        <end position="23"/>
    </location>
</feature>
<evidence type="ECO:0000256" key="1">
    <source>
        <dbReference type="SAM" id="SignalP"/>
    </source>
</evidence>
<name>A0A2H5F2Y6_9RHOB</name>
<dbReference type="KEGG" id="pzh:CX676_18500"/>